<reference evidence="3 4" key="1">
    <citation type="submission" date="2022-03" db="EMBL/GenBank/DDBJ databases">
        <title>Novel taxa within the pig intestine.</title>
        <authorList>
            <person name="Wylensek D."/>
            <person name="Bishof K."/>
            <person name="Afrizal A."/>
            <person name="Clavel T."/>
        </authorList>
    </citation>
    <scope>NUCLEOTIDE SEQUENCE [LARGE SCALE GENOMIC DNA]</scope>
    <source>
        <strain evidence="3 4">CLA-KB-P133</strain>
    </source>
</reference>
<feature type="coiled-coil region" evidence="1">
    <location>
        <begin position="213"/>
        <end position="271"/>
    </location>
</feature>
<dbReference type="EMBL" id="JALBUR010000038">
    <property type="protein sequence ID" value="MDX8420445.1"/>
    <property type="molecule type" value="Genomic_DNA"/>
</dbReference>
<feature type="transmembrane region" description="Helical" evidence="2">
    <location>
        <begin position="155"/>
        <end position="178"/>
    </location>
</feature>
<organism evidence="3 4">
    <name type="scientific">Grylomicrobium aquisgranensis</name>
    <dbReference type="NCBI Taxonomy" id="2926318"/>
    <lineage>
        <taxon>Bacteria</taxon>
        <taxon>Bacillati</taxon>
        <taxon>Bacillota</taxon>
        <taxon>Erysipelotrichia</taxon>
        <taxon>Erysipelotrichales</taxon>
        <taxon>Erysipelotrichaceae</taxon>
        <taxon>Grylomicrobium</taxon>
    </lineage>
</organism>
<dbReference type="AlphaFoldDB" id="A0AB35U660"/>
<evidence type="ECO:0000256" key="1">
    <source>
        <dbReference type="SAM" id="Coils"/>
    </source>
</evidence>
<gene>
    <name evidence="3" type="ORF">MOZ60_10150</name>
</gene>
<comment type="caution">
    <text evidence="3">The sequence shown here is derived from an EMBL/GenBank/DDBJ whole genome shotgun (WGS) entry which is preliminary data.</text>
</comment>
<sequence>MIANIPVFDLLRYFLIYSFLGWCLEVLWHAIIQHKIVNRGFLNGPVCPIYGFGMCGLLLLSNVLSHAASNSSGSPSILATFLSGMILCTIIELIAGWLLEKCFHARWWDYSKEPLNFHGYICLRFSLVWGVLTVVIIRFIHPLMPHSDPVLIHPLWQWIILAVLYGAYLADFIVTVAATRGFAKRLASLNETRDRMRLLSDQLAIALGDAGLSAACEAEKVQQKQQYEKMEAADHLEMEKEEYAVKVEQLKEKHAAAEKEYHQKLEELAREIHAKPMHTAGRIYRAFPSLHSTAHESLWQEVQQKLHEIQREN</sequence>
<keyword evidence="1" id="KW-0175">Coiled coil</keyword>
<feature type="transmembrane region" description="Helical" evidence="2">
    <location>
        <begin position="44"/>
        <end position="64"/>
    </location>
</feature>
<dbReference type="InterPro" id="IPR010540">
    <property type="entry name" value="CmpB_TMEM229"/>
</dbReference>
<dbReference type="Pfam" id="PF06541">
    <property type="entry name" value="ABC_trans_CmpB"/>
    <property type="match status" value="1"/>
</dbReference>
<evidence type="ECO:0000256" key="2">
    <source>
        <dbReference type="SAM" id="Phobius"/>
    </source>
</evidence>
<protein>
    <submittedName>
        <fullName evidence="3">Uncharacterized protein</fullName>
    </submittedName>
</protein>
<feature type="transmembrane region" description="Helical" evidence="2">
    <location>
        <begin position="76"/>
        <end position="99"/>
    </location>
</feature>
<evidence type="ECO:0000313" key="4">
    <source>
        <dbReference type="Proteomes" id="UP001286174"/>
    </source>
</evidence>
<feature type="transmembrane region" description="Helical" evidence="2">
    <location>
        <begin position="14"/>
        <end position="32"/>
    </location>
</feature>
<dbReference type="RefSeq" id="WP_370596578.1">
    <property type="nucleotide sequence ID" value="NZ_JALBUR010000038.1"/>
</dbReference>
<keyword evidence="2" id="KW-0472">Membrane</keyword>
<proteinExistence type="predicted"/>
<keyword evidence="2" id="KW-0812">Transmembrane</keyword>
<name>A0AB35U660_9FIRM</name>
<evidence type="ECO:0000313" key="3">
    <source>
        <dbReference type="EMBL" id="MDX8420445.1"/>
    </source>
</evidence>
<dbReference type="Proteomes" id="UP001286174">
    <property type="component" value="Unassembled WGS sequence"/>
</dbReference>
<feature type="transmembrane region" description="Helical" evidence="2">
    <location>
        <begin position="120"/>
        <end position="140"/>
    </location>
</feature>
<keyword evidence="2" id="KW-1133">Transmembrane helix</keyword>
<keyword evidence="4" id="KW-1185">Reference proteome</keyword>
<accession>A0AB35U660</accession>